<sequence>MNKHISIVGVDISCASIKVMQRYQSFNNRRDIYLESRVSCCGLGLHLLDFGGLELCSLCGVCWEVEADMGGDIHQIFSTDSSRGQKQKTQEWDLNEWTWDGEGFVAVPVNPRPLDCNKQPCHDVCVSNTSLTGSDECNYRIIGKGLGEADKRRRILVVEDDKQCDEVGSLTLKLGGQIYPIMEDDLDVGGMKNGKRGLEQASNLNHPKCQVEGCDADLSQCKDYHRPDKSQLSKDSELLWNLLRNIASLASSSDANKSSSLQASHDLQKVGTSARISGQATDARLSGVVPLTENLKQSCSPAKTKCAPTMATNSYVSVSAASREMNFQHNTLSPLQHMLPGAYNVEGERTKGFDLNATFVDEHDGELGCERLAKQATLVIGSSGCPPWMVKNCHQLCPPQISGNTESTSTRSPSSSNGDAQSRTDRIVFKLFGKHPNDFPLALRAQMVMIGLTTVGQVVLNKTLVVERTSYCKILSVTPIAAPPSSRVTFKVKGSNLVRPTTRLFCAFEGRYLIQEMDKHSVNCSNNGSRHEQFQSLSFSCYLSDAIGRGFIEVEDAGLSSGFFPFIVAEEDICTEIRMLESSMDVASCDEVLEEKLVAVRNLGLNFLHEMGWLLRRSQLRSRSESENHCSEVFSLPRFRWILRFSMDRDWSAIVKKLLDFLFDGIIDLEGVSPTKIALSENLLHYAVQRNSKLTVKLLLRYRPCKNSDRAIENLFRPDMPGPSNITPLHVAASSIYAESMLDLLTDDPGQFGVKAWKTARDSTGFTPEDYAFARGHESYLTLMQTKLKKLTEKTDVAVNMPYKPSGKFKSEKLSSLEIDKSKSKSCKLCERPMAYRSSVGSSLLYRPMLLSMVGIAAVCVCVALIFKGPPEVLFVYPPFRWELLEYGYM</sequence>
<keyword evidence="3" id="KW-1185">Reference proteome</keyword>
<dbReference type="STRING" id="906689.A0A2I0XAF5"/>
<dbReference type="GO" id="GO:0003677">
    <property type="term" value="F:DNA binding"/>
    <property type="evidence" value="ECO:0007669"/>
    <property type="project" value="InterPro"/>
</dbReference>
<reference evidence="2 3" key="1">
    <citation type="journal article" date="2016" name="Sci. Rep.">
        <title>The Dendrobium catenatum Lindl. genome sequence provides insights into polysaccharide synthase, floral development and adaptive evolution.</title>
        <authorList>
            <person name="Zhang G.Q."/>
            <person name="Xu Q."/>
            <person name="Bian C."/>
            <person name="Tsai W.C."/>
            <person name="Yeh C.M."/>
            <person name="Liu K.W."/>
            <person name="Yoshida K."/>
            <person name="Zhang L.S."/>
            <person name="Chang S.B."/>
            <person name="Chen F."/>
            <person name="Shi Y."/>
            <person name="Su Y.Y."/>
            <person name="Zhang Y.Q."/>
            <person name="Chen L.J."/>
            <person name="Yin Y."/>
            <person name="Lin M."/>
            <person name="Huang H."/>
            <person name="Deng H."/>
            <person name="Wang Z.W."/>
            <person name="Zhu S.L."/>
            <person name="Zhao X."/>
            <person name="Deng C."/>
            <person name="Niu S.C."/>
            <person name="Huang J."/>
            <person name="Wang M."/>
            <person name="Liu G.H."/>
            <person name="Yang H.J."/>
            <person name="Xiao X.J."/>
            <person name="Hsiao Y.Y."/>
            <person name="Wu W.L."/>
            <person name="Chen Y.Y."/>
            <person name="Mitsuda N."/>
            <person name="Ohme-Takagi M."/>
            <person name="Luo Y.B."/>
            <person name="Van de Peer Y."/>
            <person name="Liu Z.J."/>
        </authorList>
    </citation>
    <scope>NUCLEOTIDE SEQUENCE [LARGE SCALE GENOMIC DNA]</scope>
    <source>
        <tissue evidence="2">The whole plant</tissue>
    </source>
</reference>
<dbReference type="SUPFAM" id="SSF103612">
    <property type="entry name" value="SBT domain"/>
    <property type="match status" value="1"/>
</dbReference>
<dbReference type="Gene3D" id="4.10.1100.10">
    <property type="entry name" value="Transcription factor, SBP-box domain"/>
    <property type="match status" value="1"/>
</dbReference>
<evidence type="ECO:0000256" key="1">
    <source>
        <dbReference type="SAM" id="Phobius"/>
    </source>
</evidence>
<keyword evidence="1" id="KW-0812">Transmembrane</keyword>
<dbReference type="PANTHER" id="PTHR31251:SF86">
    <property type="entry name" value="SQUAMOSA PROMOTER-BINDING-LIKE PROTEIN 1"/>
    <property type="match status" value="1"/>
</dbReference>
<dbReference type="SUPFAM" id="SSF48403">
    <property type="entry name" value="Ankyrin repeat"/>
    <property type="match status" value="1"/>
</dbReference>
<dbReference type="InterPro" id="IPR036770">
    <property type="entry name" value="Ankyrin_rpt-contain_sf"/>
</dbReference>
<dbReference type="GO" id="GO:0005634">
    <property type="term" value="C:nucleus"/>
    <property type="evidence" value="ECO:0007669"/>
    <property type="project" value="InterPro"/>
</dbReference>
<keyword evidence="1" id="KW-0472">Membrane</keyword>
<protein>
    <submittedName>
        <fullName evidence="2">Squamosa promoter-binding-like protein 12</fullName>
    </submittedName>
</protein>
<evidence type="ECO:0000313" key="2">
    <source>
        <dbReference type="EMBL" id="PKU84880.1"/>
    </source>
</evidence>
<keyword evidence="1" id="KW-1133">Transmembrane helix</keyword>
<dbReference type="Pfam" id="PF26102">
    <property type="entry name" value="Ig_SPL7"/>
    <property type="match status" value="1"/>
</dbReference>
<organism evidence="2 3">
    <name type="scientific">Dendrobium catenatum</name>
    <dbReference type="NCBI Taxonomy" id="906689"/>
    <lineage>
        <taxon>Eukaryota</taxon>
        <taxon>Viridiplantae</taxon>
        <taxon>Streptophyta</taxon>
        <taxon>Embryophyta</taxon>
        <taxon>Tracheophyta</taxon>
        <taxon>Spermatophyta</taxon>
        <taxon>Magnoliopsida</taxon>
        <taxon>Liliopsida</taxon>
        <taxon>Asparagales</taxon>
        <taxon>Orchidaceae</taxon>
        <taxon>Epidendroideae</taxon>
        <taxon>Malaxideae</taxon>
        <taxon>Dendrobiinae</taxon>
        <taxon>Dendrobium</taxon>
    </lineage>
</organism>
<dbReference type="AlphaFoldDB" id="A0A2I0XAF5"/>
<proteinExistence type="predicted"/>
<accession>A0A2I0XAF5</accession>
<dbReference type="InterPro" id="IPR044817">
    <property type="entry name" value="SBP-like"/>
</dbReference>
<reference evidence="2 3" key="2">
    <citation type="journal article" date="2017" name="Nature">
        <title>The Apostasia genome and the evolution of orchids.</title>
        <authorList>
            <person name="Zhang G.Q."/>
            <person name="Liu K.W."/>
            <person name="Li Z."/>
            <person name="Lohaus R."/>
            <person name="Hsiao Y.Y."/>
            <person name="Niu S.C."/>
            <person name="Wang J.Y."/>
            <person name="Lin Y.C."/>
            <person name="Xu Q."/>
            <person name="Chen L.J."/>
            <person name="Yoshida K."/>
            <person name="Fujiwara S."/>
            <person name="Wang Z.W."/>
            <person name="Zhang Y.Q."/>
            <person name="Mitsuda N."/>
            <person name="Wang M."/>
            <person name="Liu G.H."/>
            <person name="Pecoraro L."/>
            <person name="Huang H.X."/>
            <person name="Xiao X.J."/>
            <person name="Lin M."/>
            <person name="Wu X.Y."/>
            <person name="Wu W.L."/>
            <person name="Chen Y.Y."/>
            <person name="Chang S.B."/>
            <person name="Sakamoto S."/>
            <person name="Ohme-Takagi M."/>
            <person name="Yagi M."/>
            <person name="Zeng S.J."/>
            <person name="Shen C.Y."/>
            <person name="Yeh C.M."/>
            <person name="Luo Y.B."/>
            <person name="Tsai W.C."/>
            <person name="Van de Peer Y."/>
            <person name="Liu Z.J."/>
        </authorList>
    </citation>
    <scope>NUCLEOTIDE SEQUENCE [LARGE SCALE GENOMIC DNA]</scope>
    <source>
        <tissue evidence="2">The whole plant</tissue>
    </source>
</reference>
<dbReference type="Gene3D" id="1.25.40.20">
    <property type="entry name" value="Ankyrin repeat-containing domain"/>
    <property type="match status" value="1"/>
</dbReference>
<dbReference type="PANTHER" id="PTHR31251">
    <property type="entry name" value="SQUAMOSA PROMOTER-BINDING-LIKE PROTEIN 4"/>
    <property type="match status" value="1"/>
</dbReference>
<gene>
    <name evidence="2" type="primary">SPL12</name>
    <name evidence="2" type="ORF">MA16_Dca014076</name>
</gene>
<evidence type="ECO:0000313" key="3">
    <source>
        <dbReference type="Proteomes" id="UP000233837"/>
    </source>
</evidence>
<dbReference type="EMBL" id="KZ502024">
    <property type="protein sequence ID" value="PKU84880.1"/>
    <property type="molecule type" value="Genomic_DNA"/>
</dbReference>
<dbReference type="Proteomes" id="UP000233837">
    <property type="component" value="Unassembled WGS sequence"/>
</dbReference>
<dbReference type="InterPro" id="IPR036893">
    <property type="entry name" value="SBP_sf"/>
</dbReference>
<feature type="transmembrane region" description="Helical" evidence="1">
    <location>
        <begin position="844"/>
        <end position="867"/>
    </location>
</feature>
<name>A0A2I0XAF5_9ASPA</name>